<keyword evidence="1" id="KW-0732">Signal</keyword>
<dbReference type="RefSeq" id="WP_264555057.1">
    <property type="nucleotide sequence ID" value="NZ_CP109979.1"/>
</dbReference>
<reference evidence="3 4" key="1">
    <citation type="journal article" date="2019" name="Int. J. Syst. Evol. Microbiol.">
        <title>The Global Catalogue of Microorganisms (GCM) 10K type strain sequencing project: providing services to taxonomists for standard genome sequencing and annotation.</title>
        <authorList>
            <consortium name="The Broad Institute Genomics Platform"/>
            <consortium name="The Broad Institute Genome Sequencing Center for Infectious Disease"/>
            <person name="Wu L."/>
            <person name="Ma J."/>
        </authorList>
    </citation>
    <scope>NUCLEOTIDE SEQUENCE [LARGE SCALE GENOMIC DNA]</scope>
    <source>
        <strain evidence="3 4">RDMS1</strain>
    </source>
</reference>
<feature type="domain" description="DUF7350" evidence="2">
    <location>
        <begin position="230"/>
        <end position="354"/>
    </location>
</feature>
<dbReference type="InterPro" id="IPR018470">
    <property type="entry name" value="Metal-bd_Tp34-typ"/>
</dbReference>
<evidence type="ECO:0000313" key="3">
    <source>
        <dbReference type="EMBL" id="MFC7189256.1"/>
    </source>
</evidence>
<accession>A0ABD5YPU7</accession>
<evidence type="ECO:0000259" key="2">
    <source>
        <dbReference type="Pfam" id="PF24041"/>
    </source>
</evidence>
<gene>
    <name evidence="3" type="ORF">ACFQL7_04930</name>
</gene>
<dbReference type="Gene3D" id="2.60.40.2480">
    <property type="entry name" value="Periplasmic metal-binding protein Tp34-type"/>
    <property type="match status" value="1"/>
</dbReference>
<name>A0ABD5YPU7_9EURY</name>
<dbReference type="Proteomes" id="UP001596417">
    <property type="component" value="Unassembled WGS sequence"/>
</dbReference>
<dbReference type="AlphaFoldDB" id="A0ABD5YPU7"/>
<dbReference type="PROSITE" id="PS51257">
    <property type="entry name" value="PROKAR_LIPOPROTEIN"/>
    <property type="match status" value="1"/>
</dbReference>
<dbReference type="InterPro" id="IPR038482">
    <property type="entry name" value="Tp34-type_sf"/>
</dbReference>
<sequence length="355" mass="39338">MNRRTFLRASVAATGAATLSGCLSGLFETRSVYEPPPLVENRPKAVYIPSHIEGMEMGGMATKKWYKAGIMFSFPHRFWTVDSQNKNKVNIRENDTIHLMSSVWDSETTIVPPNANLRVDVTKDGESIATKSLWPMLSQNMGYHFGDNIALSGDGTYTVTVHVGPLDVRRTGRLQEKYGEQASFSITFDYSQQQRDEIMFKQLSEKKGQKGAVDPMEMKMMPSTQLPPKDQLPGTLVGEATSGDGTFIVTKLESSPAGIDKSGPYLAVSPRTPHNRYPLPFMSLSGTVKRGKQTIFDGPLTATLDPELNYHYGTSVERLQSGDTLALTVDVPPQVARHEGYEMAFFEMPPMELTL</sequence>
<dbReference type="Pfam" id="PF10634">
    <property type="entry name" value="Iron_transport"/>
    <property type="match status" value="1"/>
</dbReference>
<dbReference type="Pfam" id="PF24041">
    <property type="entry name" value="DUF7350"/>
    <property type="match status" value="1"/>
</dbReference>
<evidence type="ECO:0000313" key="4">
    <source>
        <dbReference type="Proteomes" id="UP001596417"/>
    </source>
</evidence>
<dbReference type="InterPro" id="IPR055774">
    <property type="entry name" value="DUF7350"/>
</dbReference>
<proteinExistence type="predicted"/>
<evidence type="ECO:0000256" key="1">
    <source>
        <dbReference type="ARBA" id="ARBA00022729"/>
    </source>
</evidence>
<dbReference type="GeneID" id="76198821"/>
<keyword evidence="4" id="KW-1185">Reference proteome</keyword>
<organism evidence="3 4">
    <name type="scientific">Halocatena marina</name>
    <dbReference type="NCBI Taxonomy" id="2934937"/>
    <lineage>
        <taxon>Archaea</taxon>
        <taxon>Methanobacteriati</taxon>
        <taxon>Methanobacteriota</taxon>
        <taxon>Stenosarchaea group</taxon>
        <taxon>Halobacteria</taxon>
        <taxon>Halobacteriales</taxon>
        <taxon>Natronomonadaceae</taxon>
        <taxon>Halocatena</taxon>
    </lineage>
</organism>
<protein>
    <submittedName>
        <fullName evidence="3">Iron transporter</fullName>
    </submittedName>
</protein>
<comment type="caution">
    <text evidence="3">The sequence shown here is derived from an EMBL/GenBank/DDBJ whole genome shotgun (WGS) entry which is preliminary data.</text>
</comment>
<dbReference type="EMBL" id="JBHTAX010000001">
    <property type="protein sequence ID" value="MFC7189256.1"/>
    <property type="molecule type" value="Genomic_DNA"/>
</dbReference>